<dbReference type="InterPro" id="IPR009267">
    <property type="entry name" value="NTP_transf_6"/>
</dbReference>
<evidence type="ECO:0000313" key="1">
    <source>
        <dbReference type="EMBL" id="NEK93967.1"/>
    </source>
</evidence>
<dbReference type="Proteomes" id="UP000468828">
    <property type="component" value="Unassembled WGS sequence"/>
</dbReference>
<dbReference type="Proteomes" id="UP000471152">
    <property type="component" value="Unassembled WGS sequence"/>
</dbReference>
<comment type="caution">
    <text evidence="2">The sequence shown here is derived from an EMBL/GenBank/DDBJ whole genome shotgun (WGS) entry which is preliminary data.</text>
</comment>
<evidence type="ECO:0000313" key="4">
    <source>
        <dbReference type="Proteomes" id="UP000471152"/>
    </source>
</evidence>
<protein>
    <submittedName>
        <fullName evidence="2">Nucleotidyltransferase family protein</fullName>
    </submittedName>
</protein>
<organism evidence="2 4">
    <name type="scientific">Modestobacter muralis</name>
    <dbReference type="NCBI Taxonomy" id="1608614"/>
    <lineage>
        <taxon>Bacteria</taxon>
        <taxon>Bacillati</taxon>
        <taxon>Actinomycetota</taxon>
        <taxon>Actinomycetes</taxon>
        <taxon>Geodermatophilales</taxon>
        <taxon>Geodermatophilaceae</taxon>
        <taxon>Modestobacter</taxon>
    </lineage>
</organism>
<sequence>MTAAADGPEVYAPHGYADLFGMVVRPNAGPAPRDVYEDKAARWLGEWPQLTVLPWEQRAAGNTAGPRAADG</sequence>
<dbReference type="EMBL" id="JAAGWH010000014">
    <property type="protein sequence ID" value="NEK93967.1"/>
    <property type="molecule type" value="Genomic_DNA"/>
</dbReference>
<accession>A0A6P0H9J3</accession>
<evidence type="ECO:0000313" key="3">
    <source>
        <dbReference type="Proteomes" id="UP000468828"/>
    </source>
</evidence>
<reference evidence="2 4" key="2">
    <citation type="submission" date="2020-02" db="EMBL/GenBank/DDBJ databases">
        <title>The WGS of Modestobacter muralis DSM 100205.</title>
        <authorList>
            <person name="Jiang Z."/>
        </authorList>
    </citation>
    <scope>NUCLEOTIDE SEQUENCE [LARGE SCALE GENOMIC DNA]</scope>
    <source>
        <strain evidence="2 4">DSM 100205</strain>
    </source>
</reference>
<keyword evidence="3" id="KW-1185">Reference proteome</keyword>
<evidence type="ECO:0000313" key="2">
    <source>
        <dbReference type="EMBL" id="NEN50734.1"/>
    </source>
</evidence>
<dbReference type="GO" id="GO:0016740">
    <property type="term" value="F:transferase activity"/>
    <property type="evidence" value="ECO:0007669"/>
    <property type="project" value="UniProtKB-KW"/>
</dbReference>
<dbReference type="EMBL" id="JAAGWB010000014">
    <property type="protein sequence ID" value="NEN50734.1"/>
    <property type="molecule type" value="Genomic_DNA"/>
</dbReference>
<gene>
    <name evidence="2" type="ORF">G3R41_07230</name>
    <name evidence="1" type="ORF">GCU67_07230</name>
</gene>
<keyword evidence="2" id="KW-0808">Transferase</keyword>
<name>A0A6P0H9J3_9ACTN</name>
<dbReference type="Pfam" id="PF06042">
    <property type="entry name" value="NTP_transf_6"/>
    <property type="match status" value="1"/>
</dbReference>
<proteinExistence type="predicted"/>
<dbReference type="RefSeq" id="WP_163610423.1">
    <property type="nucleotide sequence ID" value="NZ_JAAGWB010000014.1"/>
</dbReference>
<dbReference type="AlphaFoldDB" id="A0A6P0H9J3"/>
<reference evidence="1 3" key="1">
    <citation type="submission" date="2020-01" db="EMBL/GenBank/DDBJ databases">
        <title>the WGS Modestobacter muralis CPCC 204518.</title>
        <authorList>
            <person name="Jiang Z."/>
        </authorList>
    </citation>
    <scope>NUCLEOTIDE SEQUENCE [LARGE SCALE GENOMIC DNA]</scope>
    <source>
        <strain evidence="1 3">DSM 100205</strain>
    </source>
</reference>